<dbReference type="Proteomes" id="UP001367508">
    <property type="component" value="Unassembled WGS sequence"/>
</dbReference>
<keyword evidence="7" id="KW-0809">Transit peptide</keyword>
<evidence type="ECO:0000256" key="6">
    <source>
        <dbReference type="ARBA" id="ARBA00022792"/>
    </source>
</evidence>
<comment type="subcellular location">
    <subcellularLocation>
        <location evidence="1">Mitochondrion inner membrane</location>
    </subcellularLocation>
</comment>
<evidence type="ECO:0000256" key="14">
    <source>
        <dbReference type="ARBA" id="ARBA00067584"/>
    </source>
</evidence>
<evidence type="ECO:0000256" key="1">
    <source>
        <dbReference type="ARBA" id="ARBA00004273"/>
    </source>
</evidence>
<feature type="domain" description="ATP synthase F1 complex delta/epsilon subunit N-terminal" evidence="16">
    <location>
        <begin position="271"/>
        <end position="342"/>
    </location>
</feature>
<dbReference type="InterPro" id="IPR020546">
    <property type="entry name" value="ATP_synth_F1_dsu/esu_N"/>
</dbReference>
<evidence type="ECO:0000313" key="18">
    <source>
        <dbReference type="EMBL" id="KAK7350506.1"/>
    </source>
</evidence>
<feature type="domain" description="DM2" evidence="17">
    <location>
        <begin position="57"/>
        <end position="139"/>
    </location>
</feature>
<name>A0AAN9M9P8_CANGL</name>
<dbReference type="Pfam" id="PF26055">
    <property type="entry name" value="Mtase_EDM2"/>
    <property type="match status" value="1"/>
</dbReference>
<dbReference type="NCBIfam" id="TIGR01216">
    <property type="entry name" value="ATP_synt_epsi"/>
    <property type="match status" value="1"/>
</dbReference>
<dbReference type="SUPFAM" id="SSF51344">
    <property type="entry name" value="Epsilon subunit of F1F0-ATP synthase N-terminal domain"/>
    <property type="match status" value="1"/>
</dbReference>
<keyword evidence="6" id="KW-0999">Mitochondrion inner membrane</keyword>
<proteinExistence type="inferred from homology"/>
<dbReference type="Gene3D" id="1.20.5.440">
    <property type="entry name" value="ATP synthase delta/epsilon subunit, C-terminal domain"/>
    <property type="match status" value="1"/>
</dbReference>
<gene>
    <name evidence="18" type="ORF">VNO77_09203</name>
</gene>
<evidence type="ECO:0000256" key="13">
    <source>
        <dbReference type="ARBA" id="ARBA00045605"/>
    </source>
</evidence>
<keyword evidence="19" id="KW-1185">Reference proteome</keyword>
<comment type="caution">
    <text evidence="18">The sequence shown here is derived from an EMBL/GenBank/DDBJ whole genome shotgun (WGS) entry which is preliminary data.</text>
</comment>
<keyword evidence="12" id="KW-0066">ATP synthesis</keyword>
<keyword evidence="8" id="KW-0406">Ion transport</keyword>
<protein>
    <recommendedName>
        <fullName evidence="14">ATP synthase subunit delta', mitochondrial</fullName>
    </recommendedName>
    <alternativeName>
        <fullName evidence="15">F-ATPase delta' subunit</fullName>
    </alternativeName>
</protein>
<keyword evidence="4" id="KW-0813">Transport</keyword>
<dbReference type="AlphaFoldDB" id="A0AAN9M9P8"/>
<evidence type="ECO:0000256" key="2">
    <source>
        <dbReference type="ARBA" id="ARBA00005712"/>
    </source>
</evidence>
<dbReference type="GO" id="GO:0005743">
    <property type="term" value="C:mitochondrial inner membrane"/>
    <property type="evidence" value="ECO:0007669"/>
    <property type="project" value="UniProtKB-SubCell"/>
</dbReference>
<accession>A0AAN9M9P8</accession>
<keyword evidence="5" id="KW-0375">Hydrogen ion transport</keyword>
<comment type="subunit">
    <text evidence="3">F-type ATPases have 2 components, CF(1) - the catalytic core - and CF(0) - the membrane proton channel. CF(1) has five subunits: alpha(3), beta(3), gamma(1), delta(1), epsilon(1). CF(0) has three main subunits: a, b and c.</text>
</comment>
<dbReference type="CDD" id="cd12152">
    <property type="entry name" value="F1-ATPase_delta"/>
    <property type="match status" value="1"/>
</dbReference>
<evidence type="ECO:0000259" key="16">
    <source>
        <dbReference type="Pfam" id="PF02823"/>
    </source>
</evidence>
<evidence type="ECO:0000256" key="8">
    <source>
        <dbReference type="ARBA" id="ARBA00023065"/>
    </source>
</evidence>
<evidence type="ECO:0000256" key="7">
    <source>
        <dbReference type="ARBA" id="ARBA00022946"/>
    </source>
</evidence>
<evidence type="ECO:0000256" key="10">
    <source>
        <dbReference type="ARBA" id="ARBA00023136"/>
    </source>
</evidence>
<dbReference type="InterPro" id="IPR058939">
    <property type="entry name" value="Mtase_EDM2"/>
</dbReference>
<reference evidence="18 19" key="1">
    <citation type="submission" date="2024-01" db="EMBL/GenBank/DDBJ databases">
        <title>The genomes of 5 underutilized Papilionoideae crops provide insights into root nodulation and disease resistanc.</title>
        <authorList>
            <person name="Jiang F."/>
        </authorList>
    </citation>
    <scope>NUCLEOTIDE SEQUENCE [LARGE SCALE GENOMIC DNA]</scope>
    <source>
        <strain evidence="18">LVBAO_FW01</strain>
        <tissue evidence="18">Leaves</tissue>
    </source>
</reference>
<dbReference type="PANTHER" id="PTHR13822">
    <property type="entry name" value="ATP SYNTHASE DELTA/EPSILON CHAIN"/>
    <property type="match status" value="1"/>
</dbReference>
<evidence type="ECO:0000256" key="15">
    <source>
        <dbReference type="ARBA" id="ARBA00078690"/>
    </source>
</evidence>
<dbReference type="EMBL" id="JAYMYQ010000002">
    <property type="protein sequence ID" value="KAK7350506.1"/>
    <property type="molecule type" value="Genomic_DNA"/>
</dbReference>
<evidence type="ECO:0000256" key="9">
    <source>
        <dbReference type="ARBA" id="ARBA00023128"/>
    </source>
</evidence>
<evidence type="ECO:0000259" key="17">
    <source>
        <dbReference type="Pfam" id="PF26055"/>
    </source>
</evidence>
<evidence type="ECO:0000256" key="5">
    <source>
        <dbReference type="ARBA" id="ARBA00022781"/>
    </source>
</evidence>
<dbReference type="InterPro" id="IPR001469">
    <property type="entry name" value="ATP_synth_F1_dsu/esu"/>
</dbReference>
<comment type="function">
    <text evidence="13">Mitochondrial membrane ATP synthase (F(1)F(0) ATP synthase or Complex V) produces ATP from ADP in the presence of a proton gradient across the membrane which is generated by electron transport complexes of the respiratory chain. F-type ATPases consist of two structural domains, F(1) - containing the extramembraneous catalytic core, and F(0) - containing the membrane proton channel, linked together by a central stalk and a peripheral stalk. During catalysis, ATP turnover in the catalytic domain of F(1) is coupled via a rotary mechanism of the central stalk subunits to proton translocation. Part of the complex F(1) domain and of the central stalk which is part of the complex rotary element. Rotation of the central stalk against the surrounding alpha(3)beta(3) subunits leads to hydrolysis of ATP in three separate catalytic sites on the beta subunits.</text>
</comment>
<dbReference type="HAMAP" id="MF_00530">
    <property type="entry name" value="ATP_synth_epsil_bac"/>
    <property type="match status" value="1"/>
</dbReference>
<evidence type="ECO:0000256" key="4">
    <source>
        <dbReference type="ARBA" id="ARBA00022448"/>
    </source>
</evidence>
<keyword evidence="10" id="KW-0472">Membrane</keyword>
<sequence>MFYDALSSKGMHDIVIASRFKFESARRLYWIPSACRMISTMKREIGLGSMQKNYPMVLNLAEPPFGVKGCFANKFIGKALTFKPNLLILIVPKITKRLDRKKGGYDLIWEDNEMLSGKVVERMGSAYIRQMQLWAVSKPKAPINPKYSLTQDLRQTQVLISSFDLFSHTHTLSLSLSLSRSTHTLILSLRPSETERSDPNLAMFRRATASLLSGPTRRCRFSTEVPATPAADSSFVEAWKKASPNLDPPKTPLSFMKPRPPVPSSLPSKLTVNFVLPYTSQLAAKEVDMVIVPATTGQMGVLPGHVATIAELKPGLLSVHEGTDVTKYFVSSGFAFVHANSVADIIAVEAVPLDQIDANQVQKGLQEFTQKLNSATTDLEKAEAQIGVDVHSALNSALSG</sequence>
<evidence type="ECO:0000256" key="3">
    <source>
        <dbReference type="ARBA" id="ARBA00011648"/>
    </source>
</evidence>
<evidence type="ECO:0000256" key="12">
    <source>
        <dbReference type="ARBA" id="ARBA00023310"/>
    </source>
</evidence>
<keyword evidence="11" id="KW-0139">CF(1)</keyword>
<dbReference type="Pfam" id="PF02823">
    <property type="entry name" value="ATP-synt_DE_N"/>
    <property type="match status" value="1"/>
</dbReference>
<evidence type="ECO:0000256" key="11">
    <source>
        <dbReference type="ARBA" id="ARBA00023196"/>
    </source>
</evidence>
<dbReference type="GO" id="GO:0046933">
    <property type="term" value="F:proton-transporting ATP synthase activity, rotational mechanism"/>
    <property type="evidence" value="ECO:0007669"/>
    <property type="project" value="InterPro"/>
</dbReference>
<evidence type="ECO:0000313" key="19">
    <source>
        <dbReference type="Proteomes" id="UP001367508"/>
    </source>
</evidence>
<dbReference type="GO" id="GO:0045259">
    <property type="term" value="C:proton-transporting ATP synthase complex"/>
    <property type="evidence" value="ECO:0007669"/>
    <property type="project" value="UniProtKB-KW"/>
</dbReference>
<organism evidence="18 19">
    <name type="scientific">Canavalia gladiata</name>
    <name type="common">Sword bean</name>
    <name type="synonym">Dolichos gladiatus</name>
    <dbReference type="NCBI Taxonomy" id="3824"/>
    <lineage>
        <taxon>Eukaryota</taxon>
        <taxon>Viridiplantae</taxon>
        <taxon>Streptophyta</taxon>
        <taxon>Embryophyta</taxon>
        <taxon>Tracheophyta</taxon>
        <taxon>Spermatophyta</taxon>
        <taxon>Magnoliopsida</taxon>
        <taxon>eudicotyledons</taxon>
        <taxon>Gunneridae</taxon>
        <taxon>Pentapetalae</taxon>
        <taxon>rosids</taxon>
        <taxon>fabids</taxon>
        <taxon>Fabales</taxon>
        <taxon>Fabaceae</taxon>
        <taxon>Papilionoideae</taxon>
        <taxon>50 kb inversion clade</taxon>
        <taxon>NPAAA clade</taxon>
        <taxon>indigoferoid/millettioid clade</taxon>
        <taxon>Phaseoleae</taxon>
        <taxon>Canavalia</taxon>
    </lineage>
</organism>
<dbReference type="InterPro" id="IPR036771">
    <property type="entry name" value="ATPsynth_dsu/esu_N"/>
</dbReference>
<dbReference type="FunFam" id="2.60.15.10:FF:000005">
    <property type="entry name" value="ATP synthase delta"/>
    <property type="match status" value="1"/>
</dbReference>
<keyword evidence="9" id="KW-0496">Mitochondrion</keyword>
<comment type="similarity">
    <text evidence="2">Belongs to the ATPase epsilon chain family.</text>
</comment>
<dbReference type="Gene3D" id="2.60.15.10">
    <property type="entry name" value="F0F1 ATP synthase delta/epsilon subunit, N-terminal"/>
    <property type="match status" value="1"/>
</dbReference>
<dbReference type="PANTHER" id="PTHR13822:SF22">
    <property type="entry name" value="ATP SYNTHASE SUBUNIT DELTA', MITOCHONDRIAL"/>
    <property type="match status" value="1"/>
</dbReference>